<dbReference type="GO" id="GO:0004089">
    <property type="term" value="F:carbonate dehydratase activity"/>
    <property type="evidence" value="ECO:0007669"/>
    <property type="project" value="InterPro"/>
</dbReference>
<gene>
    <name evidence="3" type="ORF">B9Z65_6523</name>
</gene>
<dbReference type="PROSITE" id="PS51144">
    <property type="entry name" value="ALPHA_CA_2"/>
    <property type="match status" value="1"/>
</dbReference>
<dbReference type="GO" id="GO:0008270">
    <property type="term" value="F:zinc ion binding"/>
    <property type="evidence" value="ECO:0007669"/>
    <property type="project" value="InterPro"/>
</dbReference>
<dbReference type="OrthoDB" id="429145at2759"/>
<dbReference type="InterPro" id="IPR041891">
    <property type="entry name" value="Alpha_CA_prokaryot-like"/>
</dbReference>
<feature type="chain" id="PRO_5015156524" description="Alpha-carbonic anhydrase domain-containing protein" evidence="1">
    <location>
        <begin position="17"/>
        <end position="278"/>
    </location>
</feature>
<comment type="caution">
    <text evidence="3">The sequence shown here is derived from an EMBL/GenBank/DDBJ whole genome shotgun (WGS) entry which is preliminary data.</text>
</comment>
<dbReference type="Proteomes" id="UP000243723">
    <property type="component" value="Unassembled WGS sequence"/>
</dbReference>
<dbReference type="InterPro" id="IPR001148">
    <property type="entry name" value="CA_dom"/>
</dbReference>
<feature type="domain" description="Alpha-carbonic anhydrase" evidence="2">
    <location>
        <begin position="46"/>
        <end position="278"/>
    </location>
</feature>
<dbReference type="SUPFAM" id="SSF51069">
    <property type="entry name" value="Carbonic anhydrase"/>
    <property type="match status" value="1"/>
</dbReference>
<dbReference type="InterPro" id="IPR036398">
    <property type="entry name" value="CA_dom_sf"/>
</dbReference>
<dbReference type="PANTHER" id="PTHR18952:SF274">
    <property type="entry name" value="ALPHA-CARBONIC ANHYDRASE DOMAIN-CONTAINING PROTEIN"/>
    <property type="match status" value="1"/>
</dbReference>
<evidence type="ECO:0000313" key="3">
    <source>
        <dbReference type="EMBL" id="PSK56899.1"/>
    </source>
</evidence>
<evidence type="ECO:0000259" key="2">
    <source>
        <dbReference type="PROSITE" id="PS51144"/>
    </source>
</evidence>
<dbReference type="Pfam" id="PF00194">
    <property type="entry name" value="Carb_anhydrase"/>
    <property type="match status" value="1"/>
</dbReference>
<dbReference type="Gene3D" id="3.10.200.10">
    <property type="entry name" value="Alpha carbonic anhydrase"/>
    <property type="match status" value="1"/>
</dbReference>
<dbReference type="STRING" id="40998.A0A2P8A8W4"/>
<dbReference type="EMBL" id="NHZQ01000060">
    <property type="protein sequence ID" value="PSK56899.1"/>
    <property type="molecule type" value="Genomic_DNA"/>
</dbReference>
<name>A0A2P8A8W4_9PEZI</name>
<keyword evidence="4" id="KW-1185">Reference proteome</keyword>
<sequence length="278" mass="31190">MHTIATLAALLPAALACSDHLNHLSSPRIVGRQVSGNRTERLPVNADWAYEASFNWGRINPTYETCQTGTQQSPIGFSLNQGLSTTHIPNFSNITGNYRGNFYNWGYGPAFTLLHEKGVYNTLPTVSFDNETDYLSGWHVHTPADHSVGGDRSKAELHYVFTNDAGDYKAVAAIRMDAGGQNNTFFDAVMKPFIGFNETDQQMEMDLPLRLPINAVGNFTEFWTYRGSLTSPPCTEGVRFFMARNIMFVSDDQMREILRVSTYSARAEQEIWRHGVNE</sequence>
<proteinExistence type="predicted"/>
<accession>A0A2P8A8W4</accession>
<keyword evidence="1" id="KW-0732">Signal</keyword>
<dbReference type="CDD" id="cd03124">
    <property type="entry name" value="alpha_CA_prokaryotic_like"/>
    <property type="match status" value="1"/>
</dbReference>
<evidence type="ECO:0000256" key="1">
    <source>
        <dbReference type="SAM" id="SignalP"/>
    </source>
</evidence>
<protein>
    <recommendedName>
        <fullName evidence="2">Alpha-carbonic anhydrase domain-containing protein</fullName>
    </recommendedName>
</protein>
<organism evidence="3 4">
    <name type="scientific">Elsinoe australis</name>
    <dbReference type="NCBI Taxonomy" id="40998"/>
    <lineage>
        <taxon>Eukaryota</taxon>
        <taxon>Fungi</taxon>
        <taxon>Dikarya</taxon>
        <taxon>Ascomycota</taxon>
        <taxon>Pezizomycotina</taxon>
        <taxon>Dothideomycetes</taxon>
        <taxon>Dothideomycetidae</taxon>
        <taxon>Myriangiales</taxon>
        <taxon>Elsinoaceae</taxon>
        <taxon>Elsinoe</taxon>
    </lineage>
</organism>
<feature type="signal peptide" evidence="1">
    <location>
        <begin position="1"/>
        <end position="16"/>
    </location>
</feature>
<dbReference type="AlphaFoldDB" id="A0A2P8A8W4"/>
<reference evidence="3 4" key="1">
    <citation type="submission" date="2017-05" db="EMBL/GenBank/DDBJ databases">
        <title>Draft genome sequence of Elsinoe australis.</title>
        <authorList>
            <person name="Cheng Q."/>
        </authorList>
    </citation>
    <scope>NUCLEOTIDE SEQUENCE [LARGE SCALE GENOMIC DNA]</scope>
    <source>
        <strain evidence="3 4">NL1</strain>
    </source>
</reference>
<dbReference type="SMART" id="SM01057">
    <property type="entry name" value="Carb_anhydrase"/>
    <property type="match status" value="1"/>
</dbReference>
<evidence type="ECO:0000313" key="4">
    <source>
        <dbReference type="Proteomes" id="UP000243723"/>
    </source>
</evidence>
<dbReference type="PANTHER" id="PTHR18952">
    <property type="entry name" value="CARBONIC ANHYDRASE"/>
    <property type="match status" value="1"/>
</dbReference>
<dbReference type="InterPro" id="IPR023561">
    <property type="entry name" value="Carbonic_anhydrase_a-class"/>
</dbReference>